<proteinExistence type="predicted"/>
<dbReference type="Pfam" id="PF11964">
    <property type="entry name" value="SpoIIAA-like"/>
    <property type="match status" value="1"/>
</dbReference>
<protein>
    <recommendedName>
        <fullName evidence="3">STAS/SEC14 domain-containing protein</fullName>
    </recommendedName>
</protein>
<keyword evidence="2" id="KW-1185">Reference proteome</keyword>
<evidence type="ECO:0000313" key="1">
    <source>
        <dbReference type="EMBL" id="ASJ72730.1"/>
    </source>
</evidence>
<dbReference type="AlphaFoldDB" id="A0A2Z2NVB4"/>
<dbReference type="InterPro" id="IPR038396">
    <property type="entry name" value="SpoIIAA-like_sf"/>
</dbReference>
<dbReference type="EMBL" id="CP018632">
    <property type="protein sequence ID" value="ASJ72730.1"/>
    <property type="molecule type" value="Genomic_DNA"/>
</dbReference>
<accession>A0A2Z2NVB4</accession>
<evidence type="ECO:0000313" key="2">
    <source>
        <dbReference type="Proteomes" id="UP000250079"/>
    </source>
</evidence>
<dbReference type="SUPFAM" id="SSF52091">
    <property type="entry name" value="SpoIIaa-like"/>
    <property type="match status" value="1"/>
</dbReference>
<evidence type="ECO:0008006" key="3">
    <source>
        <dbReference type="Google" id="ProtNLM"/>
    </source>
</evidence>
<reference evidence="1 2" key="1">
    <citation type="submission" date="2016-12" db="EMBL/GenBank/DDBJ databases">
        <authorList>
            <person name="Song W.-J."/>
            <person name="Kurnit D.M."/>
        </authorList>
    </citation>
    <scope>NUCLEOTIDE SEQUENCE [LARGE SCALE GENOMIC DNA]</scope>
    <source>
        <strain evidence="1 2">IMCC3135</strain>
    </source>
</reference>
<dbReference type="Proteomes" id="UP000250079">
    <property type="component" value="Chromosome"/>
</dbReference>
<gene>
    <name evidence="1" type="ORF">IMCC3135_13225</name>
</gene>
<dbReference type="InterPro" id="IPR036513">
    <property type="entry name" value="STAS_dom_sf"/>
</dbReference>
<name>A0A2Z2NVB4_9GAMM</name>
<dbReference type="InterPro" id="IPR021866">
    <property type="entry name" value="SpoIIAA-like"/>
</dbReference>
<organism evidence="1 2">
    <name type="scientific">Granulosicoccus antarcticus IMCC3135</name>
    <dbReference type="NCBI Taxonomy" id="1192854"/>
    <lineage>
        <taxon>Bacteria</taxon>
        <taxon>Pseudomonadati</taxon>
        <taxon>Pseudomonadota</taxon>
        <taxon>Gammaproteobacteria</taxon>
        <taxon>Chromatiales</taxon>
        <taxon>Granulosicoccaceae</taxon>
        <taxon>Granulosicoccus</taxon>
    </lineage>
</organism>
<dbReference type="KEGG" id="gai:IMCC3135_13225"/>
<sequence>MLSRYSTVKRELEMFETQLNGPDRLDISISGKVDSNTMRESLDALDSQSKGFVNGRMLYRIDNFDMPSFGAIAVELSRLPMLFDLLRRFDRVAVLTEKRWLQKLSELEGKFLPGLSIKAFDANEVDLAEQWLATSSTREER</sequence>
<dbReference type="Gene3D" id="3.40.50.10600">
    <property type="entry name" value="SpoIIaa-like domains"/>
    <property type="match status" value="1"/>
</dbReference>